<dbReference type="GO" id="GO:0005524">
    <property type="term" value="F:ATP binding"/>
    <property type="evidence" value="ECO:0007669"/>
    <property type="project" value="UniProtKB-KW"/>
</dbReference>
<dbReference type="GO" id="GO:0016301">
    <property type="term" value="F:kinase activity"/>
    <property type="evidence" value="ECO:0007669"/>
    <property type="project" value="UniProtKB-KW"/>
</dbReference>
<organism evidence="7 8">
    <name type="scientific">Ruthenibacterium lactatiformans</name>
    <dbReference type="NCBI Taxonomy" id="1550024"/>
    <lineage>
        <taxon>Bacteria</taxon>
        <taxon>Bacillati</taxon>
        <taxon>Bacillota</taxon>
        <taxon>Clostridia</taxon>
        <taxon>Eubacteriales</taxon>
        <taxon>Oscillospiraceae</taxon>
        <taxon>Ruthenibacterium</taxon>
    </lineage>
</organism>
<dbReference type="PANTHER" id="PTHR43085">
    <property type="entry name" value="HEXOKINASE FAMILY MEMBER"/>
    <property type="match status" value="1"/>
</dbReference>
<keyword evidence="4 7" id="KW-0418">Kinase</keyword>
<evidence type="ECO:0000256" key="4">
    <source>
        <dbReference type="ARBA" id="ARBA00022777"/>
    </source>
</evidence>
<evidence type="ECO:0000256" key="2">
    <source>
        <dbReference type="ARBA" id="ARBA00022679"/>
    </source>
</evidence>
<dbReference type="InterPro" id="IPR029056">
    <property type="entry name" value="Ribokinase-like"/>
</dbReference>
<comment type="caution">
    <text evidence="7">The sequence shown here is derived from an EMBL/GenBank/DDBJ whole genome shotgun (WGS) entry which is preliminary data.</text>
</comment>
<evidence type="ECO:0000256" key="1">
    <source>
        <dbReference type="ARBA" id="ARBA00010688"/>
    </source>
</evidence>
<dbReference type="Proteomes" id="UP000472755">
    <property type="component" value="Unassembled WGS sequence"/>
</dbReference>
<dbReference type="RefSeq" id="WP_119972851.1">
    <property type="nucleotide sequence ID" value="NZ_CAUWGP010000064.1"/>
</dbReference>
<dbReference type="InterPro" id="IPR050306">
    <property type="entry name" value="PfkB_Carbo_kinase"/>
</dbReference>
<keyword evidence="3" id="KW-0547">Nucleotide-binding</keyword>
<protein>
    <submittedName>
        <fullName evidence="7">Carbohydrate kinase</fullName>
    </submittedName>
</protein>
<name>A0A6L6LW94_9FIRM</name>
<keyword evidence="2" id="KW-0808">Transferase</keyword>
<dbReference type="Gene3D" id="3.40.1190.20">
    <property type="match status" value="1"/>
</dbReference>
<gene>
    <name evidence="7" type="ORF">GMD59_17775</name>
</gene>
<dbReference type="EMBL" id="WMZU01000050">
    <property type="protein sequence ID" value="MTS29112.1"/>
    <property type="molecule type" value="Genomic_DNA"/>
</dbReference>
<comment type="similarity">
    <text evidence="1">Belongs to the carbohydrate kinase PfkB family.</text>
</comment>
<evidence type="ECO:0000259" key="6">
    <source>
        <dbReference type="Pfam" id="PF00294"/>
    </source>
</evidence>
<evidence type="ECO:0000256" key="5">
    <source>
        <dbReference type="ARBA" id="ARBA00022840"/>
    </source>
</evidence>
<accession>A0A6L6LW94</accession>
<sequence length="313" mass="33706">MAEKYDVVALGEYLVDFSPSGCGKMGNPLYEMNPGGAPTNCLAACSALGGKTAIIGAVGADLFGAFLKRKAADANIDISGLQTVQMNTTLVFVSVDKTGNREFAFVRDPGADTQIDADKTNMSLIDNARYFHFGTLSLTDEPARSATICAVRHAKQLGVRISFDPNYRAPLWKDEADAIKWMRWGLEQADLVKISEEELQMLFGKDIDTGAKEALSFGVQELYVTAGSRGAYFYSHSEQCYDKGFSVEAVDTTGCGDAFTGAILYQSCREAGKSAVERLRFANAVGALCAMRLGGMSSMPDMKLVAHMLENGV</sequence>
<evidence type="ECO:0000256" key="3">
    <source>
        <dbReference type="ARBA" id="ARBA00022741"/>
    </source>
</evidence>
<proteinExistence type="inferred from homology"/>
<evidence type="ECO:0000313" key="8">
    <source>
        <dbReference type="Proteomes" id="UP000472755"/>
    </source>
</evidence>
<feature type="domain" description="Carbohydrate kinase PfkB" evidence="6">
    <location>
        <begin position="8"/>
        <end position="301"/>
    </location>
</feature>
<evidence type="ECO:0000313" key="7">
    <source>
        <dbReference type="EMBL" id="MTS29112.1"/>
    </source>
</evidence>
<keyword evidence="5" id="KW-0067">ATP-binding</keyword>
<dbReference type="PANTHER" id="PTHR43085:SF1">
    <property type="entry name" value="PSEUDOURIDINE KINASE-RELATED"/>
    <property type="match status" value="1"/>
</dbReference>
<dbReference type="CDD" id="cd01167">
    <property type="entry name" value="bac_FRK"/>
    <property type="match status" value="1"/>
</dbReference>
<dbReference type="Pfam" id="PF00294">
    <property type="entry name" value="PfkB"/>
    <property type="match status" value="1"/>
</dbReference>
<dbReference type="InterPro" id="IPR011611">
    <property type="entry name" value="PfkB_dom"/>
</dbReference>
<dbReference type="SUPFAM" id="SSF53613">
    <property type="entry name" value="Ribokinase-like"/>
    <property type="match status" value="1"/>
</dbReference>
<dbReference type="AlphaFoldDB" id="A0A6L6LW94"/>
<reference evidence="7 8" key="1">
    <citation type="journal article" date="2019" name="Nat. Med.">
        <title>A library of human gut bacterial isolates paired with longitudinal multiomics data enables mechanistic microbiome research.</title>
        <authorList>
            <person name="Poyet M."/>
            <person name="Groussin M."/>
            <person name="Gibbons S.M."/>
            <person name="Avila-Pacheco J."/>
            <person name="Jiang X."/>
            <person name="Kearney S.M."/>
            <person name="Perrotta A.R."/>
            <person name="Berdy B."/>
            <person name="Zhao S."/>
            <person name="Lieberman T.D."/>
            <person name="Swanson P.K."/>
            <person name="Smith M."/>
            <person name="Roesemann S."/>
            <person name="Alexander J.E."/>
            <person name="Rich S.A."/>
            <person name="Livny J."/>
            <person name="Vlamakis H."/>
            <person name="Clish C."/>
            <person name="Bullock K."/>
            <person name="Deik A."/>
            <person name="Scott J."/>
            <person name="Pierce K.A."/>
            <person name="Xavier R.J."/>
            <person name="Alm E.J."/>
        </authorList>
    </citation>
    <scope>NUCLEOTIDE SEQUENCE [LARGE SCALE GENOMIC DNA]</scope>
    <source>
        <strain evidence="7 8">BIOML-A4</strain>
    </source>
</reference>